<organism evidence="1 2">
    <name type="scientific">Mucilaginibacter ginsenosidivorans</name>
    <dbReference type="NCBI Taxonomy" id="398053"/>
    <lineage>
        <taxon>Bacteria</taxon>
        <taxon>Pseudomonadati</taxon>
        <taxon>Bacteroidota</taxon>
        <taxon>Sphingobacteriia</taxon>
        <taxon>Sphingobacteriales</taxon>
        <taxon>Sphingobacteriaceae</taxon>
        <taxon>Mucilaginibacter</taxon>
    </lineage>
</organism>
<sequence>MNKGLFLLIFASCAVYFGCFKSSSDKSQLLNTVTLKISLVSGDGQTDTIGNTLPAPVVVKVLANDVPQSGYSVQFKGSGCGRYDTGTVIAGKDGLTAYSWSLTGDVGQQTLTAYVLNADNQKVDSVKIKATAIAGGPGWHNGGCSLQTGLMPTSFCKLSSGRIFTSFTGGKTYLRYSDDNGVNWYAVASLGDSHQVNYVISNALDEVYALTSDGVFYSTDAGQSWANAGAAPFDAATINAAIATPGGKLMVTTSEPAAAYVSADKGKTWTTAAKAAFPEAQPIEPYFNCPAEDKEGNLYVTDVYNMNLFKSGDAGATWYAVPIGGSVTPGIFYSFYIDPANNFYVCSIFHTNGIYISEDEGTGYTGYMTSGQKYSNMSVQSDGKFYFEDDSNGLYVFNSYNNSTLIFPFKDTGLQPYIVAKNGNMIVANWGKPYIRYYSK</sequence>
<evidence type="ECO:0000313" key="2">
    <source>
        <dbReference type="Proteomes" id="UP000321479"/>
    </source>
</evidence>
<proteinExistence type="predicted"/>
<reference evidence="1 2" key="1">
    <citation type="journal article" date="2017" name="Curr. Microbiol.">
        <title>Mucilaginibacter ginsenosidivorans sp. nov., Isolated from Soil of Ginseng Field.</title>
        <authorList>
            <person name="Kim M.M."/>
            <person name="Siddiqi M.Z."/>
            <person name="Im W.T."/>
        </authorList>
    </citation>
    <scope>NUCLEOTIDE SEQUENCE [LARGE SCALE GENOMIC DNA]</scope>
    <source>
        <strain evidence="1 2">Gsoil 3017</strain>
    </source>
</reference>
<dbReference type="RefSeq" id="WP_147031440.1">
    <property type="nucleotide sequence ID" value="NZ_CP042436.1"/>
</dbReference>
<gene>
    <name evidence="1" type="ORF">FRZ54_09825</name>
</gene>
<dbReference type="OrthoDB" id="797436at2"/>
<keyword evidence="2" id="KW-1185">Reference proteome</keyword>
<evidence type="ECO:0000313" key="1">
    <source>
        <dbReference type="EMBL" id="QEC62863.1"/>
    </source>
</evidence>
<dbReference type="CDD" id="cd15482">
    <property type="entry name" value="Sialidase_non-viral"/>
    <property type="match status" value="1"/>
</dbReference>
<accession>A0A5B8UVA0</accession>
<dbReference type="SUPFAM" id="SSF110296">
    <property type="entry name" value="Oligoxyloglucan reducing end-specific cellobiohydrolase"/>
    <property type="match status" value="1"/>
</dbReference>
<dbReference type="InterPro" id="IPR015943">
    <property type="entry name" value="WD40/YVTN_repeat-like_dom_sf"/>
</dbReference>
<dbReference type="KEGG" id="mgin:FRZ54_09825"/>
<dbReference type="Gene3D" id="2.130.10.10">
    <property type="entry name" value="YVTN repeat-like/Quinoprotein amine dehydrogenase"/>
    <property type="match status" value="1"/>
</dbReference>
<dbReference type="AlphaFoldDB" id="A0A5B8UVA0"/>
<protein>
    <submittedName>
        <fullName evidence="1">Exo-alpha-sialidase</fullName>
    </submittedName>
</protein>
<dbReference type="EMBL" id="CP042436">
    <property type="protein sequence ID" value="QEC62863.1"/>
    <property type="molecule type" value="Genomic_DNA"/>
</dbReference>
<name>A0A5B8UVA0_9SPHI</name>
<dbReference type="Proteomes" id="UP000321479">
    <property type="component" value="Chromosome"/>
</dbReference>